<organism evidence="3 4">
    <name type="scientific">Pararhizobium polonicum</name>
    <dbReference type="NCBI Taxonomy" id="1612624"/>
    <lineage>
        <taxon>Bacteria</taxon>
        <taxon>Pseudomonadati</taxon>
        <taxon>Pseudomonadota</taxon>
        <taxon>Alphaproteobacteria</taxon>
        <taxon>Hyphomicrobiales</taxon>
        <taxon>Rhizobiaceae</taxon>
        <taxon>Rhizobium/Agrobacterium group</taxon>
        <taxon>Pararhizobium</taxon>
    </lineage>
</organism>
<comment type="caution">
    <text evidence="3">The sequence shown here is derived from an EMBL/GenBank/DDBJ whole genome shotgun (WGS) entry which is preliminary data.</text>
</comment>
<keyword evidence="4" id="KW-1185">Reference proteome</keyword>
<evidence type="ECO:0000313" key="3">
    <source>
        <dbReference type="EMBL" id="OBZ92915.1"/>
    </source>
</evidence>
<evidence type="ECO:0000259" key="2">
    <source>
        <dbReference type="Pfam" id="PF11412"/>
    </source>
</evidence>
<dbReference type="PATRIC" id="fig|1612624.7.peg.2633"/>
<dbReference type="InterPro" id="IPR028250">
    <property type="entry name" value="DsbDN"/>
</dbReference>
<reference evidence="3 4" key="1">
    <citation type="journal article" date="2016" name="Syst. Appl. Microbiol.">
        <title>Pararhizobium polonicum sp. nov. isolated from tumors on stone fruit rootstocks.</title>
        <authorList>
            <person name="Pulawska J."/>
            <person name="Kuzmanovic N."/>
            <person name="Willems A."/>
            <person name="Pothier J.F."/>
        </authorList>
    </citation>
    <scope>NUCLEOTIDE SEQUENCE [LARGE SCALE GENOMIC DNA]</scope>
    <source>
        <strain evidence="3 4">F5.1</strain>
    </source>
</reference>
<feature type="domain" description="Thiol:disulfide interchange protein DsbD N-terminal" evidence="2">
    <location>
        <begin position="53"/>
        <end position="164"/>
    </location>
</feature>
<feature type="chain" id="PRO_5008889925" description="Thiol:disulfide interchange protein DsbD N-terminal domain-containing protein" evidence="1">
    <location>
        <begin position="32"/>
        <end position="287"/>
    </location>
</feature>
<dbReference type="EMBL" id="LGLV01000017">
    <property type="protein sequence ID" value="OBZ92915.1"/>
    <property type="molecule type" value="Genomic_DNA"/>
</dbReference>
<proteinExistence type="predicted"/>
<dbReference type="STRING" id="1612624.ADU59_24655"/>
<dbReference type="Pfam" id="PF11412">
    <property type="entry name" value="DsbD_N"/>
    <property type="match status" value="1"/>
</dbReference>
<accession>A0A1C7NV71</accession>
<keyword evidence="1" id="KW-0732">Signal</keyword>
<protein>
    <recommendedName>
        <fullName evidence="2">Thiol:disulfide interchange protein DsbD N-terminal domain-containing protein</fullName>
    </recommendedName>
</protein>
<name>A0A1C7NV71_9HYPH</name>
<evidence type="ECO:0000313" key="4">
    <source>
        <dbReference type="Proteomes" id="UP000093111"/>
    </source>
</evidence>
<gene>
    <name evidence="3" type="ORF">ADU59_24655</name>
</gene>
<evidence type="ECO:0000256" key="1">
    <source>
        <dbReference type="SAM" id="SignalP"/>
    </source>
</evidence>
<sequence>MKHHRFRENVTHLTALATLSAYFFVVPPANAASSEWAQSQGGAVRIVADRPQPDGTIPAILDIRLKPGWKTYWLEPGASGIPPQVTVDPQDGISFSGMRFPAPAAFDDGIVSYTGYDRSVAFPLSLKREETGTSEQTGDLTLKASVFIGICKDICIPVQADLSLPLPAGLAENPLDKARIDDAVSALPEEPSDTFKVTAATFDPAGKRMRISLLLPWTNQTAPPELFLAGPPGYSFGKPDSMTTENGQVTADIPVRVPAQGGALKSGSVLLVARINGRSMETPLAFD</sequence>
<dbReference type="Proteomes" id="UP000093111">
    <property type="component" value="Unassembled WGS sequence"/>
</dbReference>
<feature type="signal peptide" evidence="1">
    <location>
        <begin position="1"/>
        <end position="31"/>
    </location>
</feature>
<dbReference type="AlphaFoldDB" id="A0A1C7NV71"/>